<protein>
    <recommendedName>
        <fullName evidence="11">Dihydroorotate dehydrogenase (quinone)</fullName>
        <ecNumber evidence="11">1.3.5.2</ecNumber>
    </recommendedName>
    <alternativeName>
        <fullName evidence="11">DHOdehase</fullName>
        <shortName evidence="11">DHOD</shortName>
        <shortName evidence="11">DHODase</shortName>
    </alternativeName>
    <alternativeName>
        <fullName evidence="11">Dihydroorotate oxidase</fullName>
    </alternativeName>
</protein>
<comment type="subunit">
    <text evidence="11">Monomer.</text>
</comment>
<dbReference type="EC" id="1.3.5.2" evidence="11"/>
<feature type="binding site" evidence="11">
    <location>
        <position position="107"/>
    </location>
    <ligand>
        <name>FMN</name>
        <dbReference type="ChEBI" id="CHEBI:58210"/>
    </ligand>
</feature>
<comment type="cofactor">
    <cofactor evidence="11">
        <name>FMN</name>
        <dbReference type="ChEBI" id="CHEBI:58210"/>
    </cofactor>
    <text evidence="11">Binds 1 FMN per subunit.</text>
</comment>
<dbReference type="GO" id="GO:0106430">
    <property type="term" value="F:dihydroorotate dehydrogenase (quinone) activity"/>
    <property type="evidence" value="ECO:0007669"/>
    <property type="project" value="UniProtKB-EC"/>
</dbReference>
<name>A0A7W9E2D2_9SPHI</name>
<feature type="binding site" evidence="11">
    <location>
        <begin position="266"/>
        <end position="267"/>
    </location>
    <ligand>
        <name>substrate</name>
    </ligand>
</feature>
<dbReference type="Proteomes" id="UP000537204">
    <property type="component" value="Unassembled WGS sequence"/>
</dbReference>
<dbReference type="Pfam" id="PF01180">
    <property type="entry name" value="DHO_dh"/>
    <property type="match status" value="1"/>
</dbReference>
<feature type="domain" description="Dihydroorotate dehydrogenase catalytic" evidence="12">
    <location>
        <begin position="66"/>
        <end position="357"/>
    </location>
</feature>
<feature type="binding site" evidence="11">
    <location>
        <begin position="83"/>
        <end position="87"/>
    </location>
    <ligand>
        <name>FMN</name>
        <dbReference type="ChEBI" id="CHEBI:58210"/>
    </ligand>
</feature>
<feature type="binding site" evidence="11">
    <location>
        <position position="87"/>
    </location>
    <ligand>
        <name>substrate</name>
    </ligand>
</feature>
<comment type="catalytic activity">
    <reaction evidence="10 11">
        <text>(S)-dihydroorotate + a quinone = orotate + a quinol</text>
        <dbReference type="Rhea" id="RHEA:30187"/>
        <dbReference type="ChEBI" id="CHEBI:24646"/>
        <dbReference type="ChEBI" id="CHEBI:30839"/>
        <dbReference type="ChEBI" id="CHEBI:30864"/>
        <dbReference type="ChEBI" id="CHEBI:132124"/>
        <dbReference type="EC" id="1.3.5.2"/>
    </reaction>
</comment>
<evidence type="ECO:0000256" key="4">
    <source>
        <dbReference type="ARBA" id="ARBA00005359"/>
    </source>
</evidence>
<gene>
    <name evidence="11" type="primary">pyrD</name>
    <name evidence="13" type="ORF">HDE68_005100</name>
</gene>
<feature type="binding site" evidence="11">
    <location>
        <position position="318"/>
    </location>
    <ligand>
        <name>FMN</name>
        <dbReference type="ChEBI" id="CHEBI:58210"/>
    </ligand>
</feature>
<dbReference type="PROSITE" id="PS00912">
    <property type="entry name" value="DHODEHASE_2"/>
    <property type="match status" value="1"/>
</dbReference>
<dbReference type="PANTHER" id="PTHR48109">
    <property type="entry name" value="DIHYDROOROTATE DEHYDROGENASE (QUINONE), MITOCHONDRIAL-RELATED"/>
    <property type="match status" value="1"/>
</dbReference>
<keyword evidence="9 11" id="KW-0472">Membrane</keyword>
<keyword evidence="11" id="KW-1003">Cell membrane</keyword>
<evidence type="ECO:0000256" key="10">
    <source>
        <dbReference type="ARBA" id="ARBA00048639"/>
    </source>
</evidence>
<keyword evidence="8 11" id="KW-0560">Oxidoreductase</keyword>
<evidence type="ECO:0000313" key="13">
    <source>
        <dbReference type="EMBL" id="MBB5639159.1"/>
    </source>
</evidence>
<proteinExistence type="inferred from homology"/>
<comment type="similarity">
    <text evidence="4 11">Belongs to the dihydroorotate dehydrogenase family. Type 2 subfamily.</text>
</comment>
<dbReference type="PANTHER" id="PTHR48109:SF4">
    <property type="entry name" value="DIHYDROOROTATE DEHYDROGENASE (QUINONE), MITOCHONDRIAL"/>
    <property type="match status" value="1"/>
</dbReference>
<feature type="binding site" evidence="11">
    <location>
        <position position="265"/>
    </location>
    <ligand>
        <name>FMN</name>
        <dbReference type="ChEBI" id="CHEBI:58210"/>
    </ligand>
</feature>
<dbReference type="GO" id="GO:0005886">
    <property type="term" value="C:plasma membrane"/>
    <property type="evidence" value="ECO:0007669"/>
    <property type="project" value="UniProtKB-SubCell"/>
</dbReference>
<dbReference type="PROSITE" id="PS00911">
    <property type="entry name" value="DHODEHASE_1"/>
    <property type="match status" value="1"/>
</dbReference>
<dbReference type="GO" id="GO:0005737">
    <property type="term" value="C:cytoplasm"/>
    <property type="evidence" value="ECO:0007669"/>
    <property type="project" value="InterPro"/>
</dbReference>
<dbReference type="UniPathway" id="UPA00070">
    <property type="reaction ID" value="UER00946"/>
</dbReference>
<dbReference type="NCBIfam" id="NF003652">
    <property type="entry name" value="PRK05286.2-5"/>
    <property type="match status" value="1"/>
</dbReference>
<dbReference type="NCBIfam" id="TIGR01036">
    <property type="entry name" value="pyrD_sub2"/>
    <property type="match status" value="1"/>
</dbReference>
<accession>A0A7W9E2D2</accession>
<comment type="function">
    <text evidence="1 11">Catalyzes the conversion of dihydroorotate to orotate with quinone as electron acceptor.</text>
</comment>
<dbReference type="HAMAP" id="MF_00225">
    <property type="entry name" value="DHO_dh_type2"/>
    <property type="match status" value="1"/>
</dbReference>
<organism evidence="13 14">
    <name type="scientific">Pedobacter cryoconitis</name>
    <dbReference type="NCBI Taxonomy" id="188932"/>
    <lineage>
        <taxon>Bacteria</taxon>
        <taxon>Pseudomonadati</taxon>
        <taxon>Bacteroidota</taxon>
        <taxon>Sphingobacteriia</taxon>
        <taxon>Sphingobacteriales</taxon>
        <taxon>Sphingobacteriaceae</taxon>
        <taxon>Pedobacter</taxon>
    </lineage>
</organism>
<dbReference type="InterPro" id="IPR001295">
    <property type="entry name" value="Dihydroorotate_DH_CS"/>
</dbReference>
<dbReference type="EMBL" id="JACHCE010000012">
    <property type="protein sequence ID" value="MBB5639159.1"/>
    <property type="molecule type" value="Genomic_DNA"/>
</dbReference>
<feature type="binding site" evidence="11">
    <location>
        <position position="196"/>
    </location>
    <ligand>
        <name>FMN</name>
        <dbReference type="ChEBI" id="CHEBI:58210"/>
    </ligand>
</feature>
<dbReference type="InterPro" id="IPR005719">
    <property type="entry name" value="Dihydroorotate_DH_2"/>
</dbReference>
<feature type="binding site" evidence="11">
    <location>
        <position position="237"/>
    </location>
    <ligand>
        <name>FMN</name>
        <dbReference type="ChEBI" id="CHEBI:58210"/>
    </ligand>
</feature>
<feature type="binding site" evidence="11">
    <location>
        <position position="163"/>
    </location>
    <ligand>
        <name>FMN</name>
        <dbReference type="ChEBI" id="CHEBI:58210"/>
    </ligand>
</feature>
<evidence type="ECO:0000256" key="7">
    <source>
        <dbReference type="ARBA" id="ARBA00022975"/>
    </source>
</evidence>
<feature type="binding site" evidence="11">
    <location>
        <position position="196"/>
    </location>
    <ligand>
        <name>substrate</name>
    </ligand>
</feature>
<dbReference type="AlphaFoldDB" id="A0A7W9E2D2"/>
<dbReference type="InterPro" id="IPR050074">
    <property type="entry name" value="DHO_dehydrogenase"/>
</dbReference>
<reference evidence="13 14" key="1">
    <citation type="submission" date="2020-08" db="EMBL/GenBank/DDBJ databases">
        <title>Genomic Encyclopedia of Type Strains, Phase IV (KMG-V): Genome sequencing to study the core and pangenomes of soil and plant-associated prokaryotes.</title>
        <authorList>
            <person name="Whitman W."/>
        </authorList>
    </citation>
    <scope>NUCLEOTIDE SEQUENCE [LARGE SCALE GENOMIC DNA]</scope>
    <source>
        <strain evidence="13 14">S3M1</strain>
    </source>
</reference>
<keyword evidence="7 11" id="KW-0665">Pyrimidine biosynthesis</keyword>
<comment type="pathway">
    <text evidence="3 11">Pyrimidine metabolism; UMP biosynthesis via de novo pathway; orotate from (S)-dihydroorotate (quinone route): step 1/1.</text>
</comment>
<evidence type="ECO:0000256" key="2">
    <source>
        <dbReference type="ARBA" id="ARBA00004370"/>
    </source>
</evidence>
<dbReference type="Gene3D" id="3.20.20.70">
    <property type="entry name" value="Aldolase class I"/>
    <property type="match status" value="1"/>
</dbReference>
<dbReference type="GO" id="GO:0006207">
    <property type="term" value="P:'de novo' pyrimidine nucleobase biosynthetic process"/>
    <property type="evidence" value="ECO:0007669"/>
    <property type="project" value="UniProtKB-UniRule"/>
</dbReference>
<evidence type="ECO:0000256" key="6">
    <source>
        <dbReference type="ARBA" id="ARBA00022643"/>
    </source>
</evidence>
<dbReference type="InterPro" id="IPR005720">
    <property type="entry name" value="Dihydroorotate_DH_cat"/>
</dbReference>
<feature type="binding site" evidence="11">
    <location>
        <position position="289"/>
    </location>
    <ligand>
        <name>FMN</name>
        <dbReference type="ChEBI" id="CHEBI:58210"/>
    </ligand>
</feature>
<dbReference type="SUPFAM" id="SSF51395">
    <property type="entry name" value="FMN-linked oxidoreductases"/>
    <property type="match status" value="1"/>
</dbReference>
<comment type="subcellular location">
    <subcellularLocation>
        <location evidence="11">Cell membrane</location>
        <topology evidence="11">Peripheral membrane protein</topology>
    </subcellularLocation>
    <subcellularLocation>
        <location evidence="2">Membrane</location>
    </subcellularLocation>
</comment>
<evidence type="ECO:0000256" key="1">
    <source>
        <dbReference type="ARBA" id="ARBA00003125"/>
    </source>
</evidence>
<dbReference type="InterPro" id="IPR013785">
    <property type="entry name" value="Aldolase_TIM"/>
</dbReference>
<keyword evidence="6 11" id="KW-0288">FMN</keyword>
<evidence type="ECO:0000256" key="8">
    <source>
        <dbReference type="ARBA" id="ARBA00023002"/>
    </source>
</evidence>
<keyword evidence="5 11" id="KW-0285">Flavoprotein</keyword>
<dbReference type="CDD" id="cd04738">
    <property type="entry name" value="DHOD_2_like"/>
    <property type="match status" value="1"/>
</dbReference>
<evidence type="ECO:0000256" key="9">
    <source>
        <dbReference type="ARBA" id="ARBA00023136"/>
    </source>
</evidence>
<evidence type="ECO:0000256" key="3">
    <source>
        <dbReference type="ARBA" id="ARBA00005161"/>
    </source>
</evidence>
<dbReference type="NCBIfam" id="NF003645">
    <property type="entry name" value="PRK05286.1-2"/>
    <property type="match status" value="1"/>
</dbReference>
<evidence type="ECO:0000256" key="5">
    <source>
        <dbReference type="ARBA" id="ARBA00022630"/>
    </source>
</evidence>
<feature type="binding site" evidence="11">
    <location>
        <position position="201"/>
    </location>
    <ligand>
        <name>substrate</name>
    </ligand>
</feature>
<evidence type="ECO:0000259" key="12">
    <source>
        <dbReference type="Pfam" id="PF01180"/>
    </source>
</evidence>
<sequence length="358" mass="39723">MDTAIVILLNRSYLRPMYRLIKPLFFKFDPEKVHYFVVQRLKWFHEHFPLGKTIIRSSFDIHIKGLEREVFGIKFRNPVGLAAGFDKNGEYIEALSDLGFGFIEVGTVTPLPQPGNDQPRMFRLADDEAIINRMGFNNKGVDTLAERLRVLKLKDKSIVIGGNIGKNKNTPNEDAVSDYVKCFDRLFDVVDYFVVNVSSPNTPGLRALQEKEPLTLLLKTLQERNHKNGISRPILLKIAPDLTNEQLDDIVEIVMEAGIAGVIATNTTIDRSGLTTGAAITNEAGGLSGKPLTVRSTEVIRYLSQKSNKAFPIIGVGGIHSPQDAKDKIEAGASLVQLYTGFIYEGPGIVKRICKALV</sequence>
<dbReference type="GO" id="GO:0044205">
    <property type="term" value="P:'de novo' UMP biosynthetic process"/>
    <property type="evidence" value="ECO:0007669"/>
    <property type="project" value="UniProtKB-UniRule"/>
</dbReference>
<feature type="active site" description="Nucleophile" evidence="11">
    <location>
        <position position="199"/>
    </location>
</feature>
<feature type="binding site" evidence="11">
    <location>
        <begin position="339"/>
        <end position="340"/>
    </location>
    <ligand>
        <name>FMN</name>
        <dbReference type="ChEBI" id="CHEBI:58210"/>
    </ligand>
</feature>
<feature type="binding site" evidence="11">
    <location>
        <begin position="132"/>
        <end position="136"/>
    </location>
    <ligand>
        <name>substrate</name>
    </ligand>
</feature>
<evidence type="ECO:0000256" key="11">
    <source>
        <dbReference type="HAMAP-Rule" id="MF_00225"/>
    </source>
</evidence>
<evidence type="ECO:0000313" key="14">
    <source>
        <dbReference type="Proteomes" id="UP000537204"/>
    </source>
</evidence>
<comment type="caution">
    <text evidence="13">The sequence shown here is derived from an EMBL/GenBank/DDBJ whole genome shotgun (WGS) entry which is preliminary data.</text>
</comment>